<evidence type="ECO:0000313" key="2">
    <source>
        <dbReference type="EMBL" id="CAL4174775.1"/>
    </source>
</evidence>
<reference evidence="2 3" key="1">
    <citation type="submission" date="2024-05" db="EMBL/GenBank/DDBJ databases">
        <authorList>
            <person name="Wallberg A."/>
        </authorList>
    </citation>
    <scope>NUCLEOTIDE SEQUENCE [LARGE SCALE GENOMIC DNA]</scope>
</reference>
<comment type="caution">
    <text evidence="2">The sequence shown here is derived from an EMBL/GenBank/DDBJ whole genome shotgun (WGS) entry which is preliminary data.</text>
</comment>
<dbReference type="PANTHER" id="PTHR34009:SF2">
    <property type="entry name" value="PROTEIN STAR"/>
    <property type="match status" value="1"/>
</dbReference>
<dbReference type="AlphaFoldDB" id="A0AAV2SBB0"/>
<proteinExistence type="predicted"/>
<protein>
    <recommendedName>
        <fullName evidence="1">Methyltransferase FkbM domain-containing protein</fullName>
    </recommendedName>
</protein>
<evidence type="ECO:0000259" key="1">
    <source>
        <dbReference type="Pfam" id="PF05050"/>
    </source>
</evidence>
<dbReference type="InterPro" id="IPR006342">
    <property type="entry name" value="FkbM_mtfrase"/>
</dbReference>
<dbReference type="GO" id="GO:0005794">
    <property type="term" value="C:Golgi apparatus"/>
    <property type="evidence" value="ECO:0007669"/>
    <property type="project" value="TreeGrafter"/>
</dbReference>
<feature type="domain" description="Methyltransferase FkbM" evidence="1">
    <location>
        <begin position="2"/>
        <end position="145"/>
    </location>
</feature>
<dbReference type="GO" id="GO:0006888">
    <property type="term" value="P:endoplasmic reticulum to Golgi vesicle-mediated transport"/>
    <property type="evidence" value="ECO:0007669"/>
    <property type="project" value="TreeGrafter"/>
</dbReference>
<dbReference type="GO" id="GO:0016197">
    <property type="term" value="P:endosomal transport"/>
    <property type="evidence" value="ECO:0007669"/>
    <property type="project" value="TreeGrafter"/>
</dbReference>
<dbReference type="GO" id="GO:0005886">
    <property type="term" value="C:plasma membrane"/>
    <property type="evidence" value="ECO:0007669"/>
    <property type="project" value="TreeGrafter"/>
</dbReference>
<dbReference type="Pfam" id="PF05050">
    <property type="entry name" value="Methyltransf_21"/>
    <property type="match status" value="1"/>
</dbReference>
<dbReference type="Gene3D" id="3.40.50.150">
    <property type="entry name" value="Vaccinia Virus protein VP39"/>
    <property type="match status" value="1"/>
</dbReference>
<dbReference type="Proteomes" id="UP001497623">
    <property type="component" value="Unassembled WGS sequence"/>
</dbReference>
<evidence type="ECO:0000313" key="3">
    <source>
        <dbReference type="Proteomes" id="UP001497623"/>
    </source>
</evidence>
<dbReference type="EMBL" id="CAXKWB010053754">
    <property type="protein sequence ID" value="CAL4174775.1"/>
    <property type="molecule type" value="Genomic_DNA"/>
</dbReference>
<accession>A0AAV2SBB0</accession>
<dbReference type="SUPFAM" id="SSF53335">
    <property type="entry name" value="S-adenosyl-L-methionine-dependent methyltransferases"/>
    <property type="match status" value="1"/>
</dbReference>
<dbReference type="InterPro" id="IPR053202">
    <property type="entry name" value="EGF_Rcpt_Signaling_Reg"/>
</dbReference>
<dbReference type="PANTHER" id="PTHR34009">
    <property type="entry name" value="PROTEIN STAR"/>
    <property type="match status" value="1"/>
</dbReference>
<sequence>SNTLKFEKDFGWRGLLIEADPVNYESLLEKNRKSWSVNRCLSLKTRPTKVMFKLDFSVGRVVNETRGDTPYWQREVECLPLYSLMLALNVSTIDYFSLDVEGDELPILKTIPWDKLNIKTLSVESLSKTKTKQILKYMNDRGYKLYIEFSHYMGHDHDLIFHRNDVIPKIRASSIKWF</sequence>
<gene>
    <name evidence="2" type="ORF">MNOR_LOCUS34572</name>
</gene>
<keyword evidence="3" id="KW-1185">Reference proteome</keyword>
<dbReference type="GO" id="GO:0031902">
    <property type="term" value="C:late endosome membrane"/>
    <property type="evidence" value="ECO:0007669"/>
    <property type="project" value="TreeGrafter"/>
</dbReference>
<organism evidence="2 3">
    <name type="scientific">Meganyctiphanes norvegica</name>
    <name type="common">Northern krill</name>
    <name type="synonym">Thysanopoda norvegica</name>
    <dbReference type="NCBI Taxonomy" id="48144"/>
    <lineage>
        <taxon>Eukaryota</taxon>
        <taxon>Metazoa</taxon>
        <taxon>Ecdysozoa</taxon>
        <taxon>Arthropoda</taxon>
        <taxon>Crustacea</taxon>
        <taxon>Multicrustacea</taxon>
        <taxon>Malacostraca</taxon>
        <taxon>Eumalacostraca</taxon>
        <taxon>Eucarida</taxon>
        <taxon>Euphausiacea</taxon>
        <taxon>Euphausiidae</taxon>
        <taxon>Meganyctiphanes</taxon>
    </lineage>
</organism>
<name>A0AAV2SBB0_MEGNR</name>
<dbReference type="GO" id="GO:0005789">
    <property type="term" value="C:endoplasmic reticulum membrane"/>
    <property type="evidence" value="ECO:0007669"/>
    <property type="project" value="TreeGrafter"/>
</dbReference>
<feature type="non-terminal residue" evidence="2">
    <location>
        <position position="178"/>
    </location>
</feature>
<feature type="non-terminal residue" evidence="2">
    <location>
        <position position="1"/>
    </location>
</feature>
<dbReference type="InterPro" id="IPR029063">
    <property type="entry name" value="SAM-dependent_MTases_sf"/>
</dbReference>